<organism evidence="3 4">
    <name type="scientific">Janibacter indicus</name>
    <dbReference type="NCBI Taxonomy" id="857417"/>
    <lineage>
        <taxon>Bacteria</taxon>
        <taxon>Bacillati</taxon>
        <taxon>Actinomycetota</taxon>
        <taxon>Actinomycetes</taxon>
        <taxon>Micrococcales</taxon>
        <taxon>Intrasporangiaceae</taxon>
        <taxon>Janibacter</taxon>
    </lineage>
</organism>
<accession>A0A1L3MGW5</accession>
<dbReference type="Pfam" id="PF00665">
    <property type="entry name" value="rve"/>
    <property type="match status" value="1"/>
</dbReference>
<sequence length="339" mass="38695">MTHANALLTPRGRLRLARCVVDDGWPLRRAADRFQVSVTTAKRWADRYRAHGPAAMGDRSSRPRSCPHRTTRRQERRVVGMRVSRRWGPARIAYHLGLNVSTVQRILTRYGCLRLSWTDPATGAPVRAKRRQIVRYEREAAGDLIHVDIKKLGRIPDGGGHRVHGRAQGGRNSSAHREDGRPRKVHGRPNLGYAFLHHAVDDHSRYTYSEILTDEKKETATAFMARALQHFTSIGVATQRVMTDNGACYRSQMFRDLLAEHGIKHKWTRPYRPQTNGKVERFNRTLQEEWAYARPYASESERVAAFPDFLHTYNHDRGHTALKGASPADRVPNLAGQYT</sequence>
<dbReference type="SUPFAM" id="SSF53098">
    <property type="entry name" value="Ribonuclease H-like"/>
    <property type="match status" value="1"/>
</dbReference>
<feature type="domain" description="Integrase catalytic" evidence="2">
    <location>
        <begin position="152"/>
        <end position="335"/>
    </location>
</feature>
<protein>
    <submittedName>
        <fullName evidence="3">Transposase</fullName>
    </submittedName>
</protein>
<feature type="region of interest" description="Disordered" evidence="1">
    <location>
        <begin position="320"/>
        <end position="339"/>
    </location>
</feature>
<name>A0A1L3MGW5_9MICO</name>
<dbReference type="EMBL" id="CP013290">
    <property type="protein sequence ID" value="APH01484.1"/>
    <property type="molecule type" value="Genomic_DNA"/>
</dbReference>
<gene>
    <name evidence="3" type="ORF">ASJ30_08005</name>
</gene>
<keyword evidence="4" id="KW-1185">Reference proteome</keyword>
<reference evidence="3 4" key="1">
    <citation type="submission" date="2015-11" db="EMBL/GenBank/DDBJ databases">
        <authorList>
            <person name="Zhang Y."/>
            <person name="Guo Z."/>
        </authorList>
    </citation>
    <scope>NUCLEOTIDE SEQUENCE [LARGE SCALE GENOMIC DNA]</scope>
    <source>
        <strain evidence="3 4">YFY001</strain>
    </source>
</reference>
<dbReference type="KEGG" id="jte:ASJ30_08005"/>
<evidence type="ECO:0000259" key="2">
    <source>
        <dbReference type="PROSITE" id="PS50994"/>
    </source>
</evidence>
<dbReference type="Pfam" id="PF13565">
    <property type="entry name" value="HTH_32"/>
    <property type="match status" value="1"/>
</dbReference>
<dbReference type="InterPro" id="IPR009057">
    <property type="entry name" value="Homeodomain-like_sf"/>
</dbReference>
<dbReference type="InterPro" id="IPR001584">
    <property type="entry name" value="Integrase_cat-core"/>
</dbReference>
<dbReference type="PANTHER" id="PTHR35004">
    <property type="entry name" value="TRANSPOSASE RV3428C-RELATED"/>
    <property type="match status" value="1"/>
</dbReference>
<dbReference type="Gene3D" id="3.30.420.10">
    <property type="entry name" value="Ribonuclease H-like superfamily/Ribonuclease H"/>
    <property type="match status" value="1"/>
</dbReference>
<dbReference type="AlphaFoldDB" id="A0A1L3MGW5"/>
<dbReference type="RefSeq" id="WP_072624637.1">
    <property type="nucleotide sequence ID" value="NZ_CP013290.1"/>
</dbReference>
<dbReference type="SUPFAM" id="SSF46689">
    <property type="entry name" value="Homeodomain-like"/>
    <property type="match status" value="1"/>
</dbReference>
<dbReference type="InterPro" id="IPR036397">
    <property type="entry name" value="RNaseH_sf"/>
</dbReference>
<dbReference type="PROSITE" id="PS50994">
    <property type="entry name" value="INTEGRASE"/>
    <property type="match status" value="1"/>
</dbReference>
<feature type="region of interest" description="Disordered" evidence="1">
    <location>
        <begin position="156"/>
        <end position="186"/>
    </location>
</feature>
<dbReference type="InterPro" id="IPR012337">
    <property type="entry name" value="RNaseH-like_sf"/>
</dbReference>
<evidence type="ECO:0000313" key="4">
    <source>
        <dbReference type="Proteomes" id="UP000182938"/>
    </source>
</evidence>
<dbReference type="GO" id="GO:0015074">
    <property type="term" value="P:DNA integration"/>
    <property type="evidence" value="ECO:0007669"/>
    <property type="project" value="InterPro"/>
</dbReference>
<dbReference type="NCBIfam" id="NF033577">
    <property type="entry name" value="transpos_IS481"/>
    <property type="match status" value="1"/>
</dbReference>
<evidence type="ECO:0000256" key="1">
    <source>
        <dbReference type="SAM" id="MobiDB-lite"/>
    </source>
</evidence>
<evidence type="ECO:0000313" key="3">
    <source>
        <dbReference type="EMBL" id="APH01484.1"/>
    </source>
</evidence>
<dbReference type="Proteomes" id="UP000182938">
    <property type="component" value="Chromosome"/>
</dbReference>
<dbReference type="InterPro" id="IPR047656">
    <property type="entry name" value="IS481-like_transpos"/>
</dbReference>
<dbReference type="GO" id="GO:0003676">
    <property type="term" value="F:nucleic acid binding"/>
    <property type="evidence" value="ECO:0007669"/>
    <property type="project" value="InterPro"/>
</dbReference>
<dbReference type="PANTHER" id="PTHR35004:SF6">
    <property type="entry name" value="TRANSPOSASE"/>
    <property type="match status" value="1"/>
</dbReference>
<proteinExistence type="predicted"/>
<feature type="region of interest" description="Disordered" evidence="1">
    <location>
        <begin position="49"/>
        <end position="74"/>
    </location>
</feature>